<evidence type="ECO:0000256" key="5">
    <source>
        <dbReference type="ARBA" id="ARBA00022989"/>
    </source>
</evidence>
<dbReference type="OrthoDB" id="9791874at2"/>
<accession>A0A3L7AAP6</accession>
<proteinExistence type="inferred from homology"/>
<keyword evidence="6 7" id="KW-0472">Membrane</keyword>
<dbReference type="Pfam" id="PF03458">
    <property type="entry name" value="Gly_transporter"/>
    <property type="match status" value="2"/>
</dbReference>
<keyword evidence="3" id="KW-1003">Cell membrane</keyword>
<feature type="domain" description="Glycine transporter" evidence="8">
    <location>
        <begin position="39"/>
        <end position="115"/>
    </location>
</feature>
<feature type="domain" description="Glycine transporter" evidence="8">
    <location>
        <begin position="128"/>
        <end position="201"/>
    </location>
</feature>
<feature type="transmembrane region" description="Helical" evidence="7">
    <location>
        <begin position="126"/>
        <end position="147"/>
    </location>
</feature>
<feature type="transmembrane region" description="Helical" evidence="7">
    <location>
        <begin position="176"/>
        <end position="202"/>
    </location>
</feature>
<organism evidence="9 10">
    <name type="scientific">Mycetocola tolaasinivorans</name>
    <dbReference type="NCBI Taxonomy" id="76635"/>
    <lineage>
        <taxon>Bacteria</taxon>
        <taxon>Bacillati</taxon>
        <taxon>Actinomycetota</taxon>
        <taxon>Actinomycetes</taxon>
        <taxon>Micrococcales</taxon>
        <taxon>Microbacteriaceae</taxon>
        <taxon>Mycetocola</taxon>
    </lineage>
</organism>
<evidence type="ECO:0000256" key="6">
    <source>
        <dbReference type="ARBA" id="ARBA00023136"/>
    </source>
</evidence>
<evidence type="ECO:0000256" key="7">
    <source>
        <dbReference type="SAM" id="Phobius"/>
    </source>
</evidence>
<comment type="caution">
    <text evidence="9">The sequence shown here is derived from an EMBL/GenBank/DDBJ whole genome shotgun (WGS) entry which is preliminary data.</text>
</comment>
<comment type="similarity">
    <text evidence="2">Belongs to the UPF0126 family.</text>
</comment>
<dbReference type="PANTHER" id="PTHR30506">
    <property type="entry name" value="INNER MEMBRANE PROTEIN"/>
    <property type="match status" value="1"/>
</dbReference>
<evidence type="ECO:0000256" key="2">
    <source>
        <dbReference type="ARBA" id="ARBA00008193"/>
    </source>
</evidence>
<dbReference type="InterPro" id="IPR005115">
    <property type="entry name" value="Gly_transporter"/>
</dbReference>
<dbReference type="GO" id="GO:0005886">
    <property type="term" value="C:plasma membrane"/>
    <property type="evidence" value="ECO:0007669"/>
    <property type="project" value="UniProtKB-SubCell"/>
</dbReference>
<name>A0A3L7AAP6_9MICO</name>
<dbReference type="AlphaFoldDB" id="A0A3L7AAP6"/>
<keyword evidence="4 7" id="KW-0812">Transmembrane</keyword>
<feature type="transmembrane region" description="Helical" evidence="7">
    <location>
        <begin position="208"/>
        <end position="231"/>
    </location>
</feature>
<feature type="transmembrane region" description="Helical" evidence="7">
    <location>
        <begin position="65"/>
        <end position="88"/>
    </location>
</feature>
<protein>
    <recommendedName>
        <fullName evidence="8">Glycine transporter domain-containing protein</fullName>
    </recommendedName>
</protein>
<feature type="transmembrane region" description="Helical" evidence="7">
    <location>
        <begin position="153"/>
        <end position="169"/>
    </location>
</feature>
<evidence type="ECO:0000259" key="8">
    <source>
        <dbReference type="Pfam" id="PF03458"/>
    </source>
</evidence>
<dbReference type="EMBL" id="RCUX01000003">
    <property type="protein sequence ID" value="RLP76888.1"/>
    <property type="molecule type" value="Genomic_DNA"/>
</dbReference>
<comment type="subcellular location">
    <subcellularLocation>
        <location evidence="1">Cell membrane</location>
        <topology evidence="1">Multi-pass membrane protein</topology>
    </subcellularLocation>
</comment>
<feature type="transmembrane region" description="Helical" evidence="7">
    <location>
        <begin position="100"/>
        <end position="119"/>
    </location>
</feature>
<gene>
    <name evidence="9" type="ORF">D9V32_04445</name>
</gene>
<evidence type="ECO:0000313" key="10">
    <source>
        <dbReference type="Proteomes" id="UP000272503"/>
    </source>
</evidence>
<evidence type="ECO:0000256" key="1">
    <source>
        <dbReference type="ARBA" id="ARBA00004651"/>
    </source>
</evidence>
<evidence type="ECO:0000256" key="3">
    <source>
        <dbReference type="ARBA" id="ARBA00022475"/>
    </source>
</evidence>
<dbReference type="PANTHER" id="PTHR30506:SF3">
    <property type="entry name" value="UPF0126 INNER MEMBRANE PROTEIN YADS-RELATED"/>
    <property type="match status" value="1"/>
</dbReference>
<reference evidence="9 10" key="1">
    <citation type="submission" date="2018-10" db="EMBL/GenBank/DDBJ databases">
        <authorList>
            <person name="Li J."/>
        </authorList>
    </citation>
    <scope>NUCLEOTIDE SEQUENCE [LARGE SCALE GENOMIC DNA]</scope>
    <source>
        <strain evidence="9 10">IF 016277</strain>
    </source>
</reference>
<evidence type="ECO:0000256" key="4">
    <source>
        <dbReference type="ARBA" id="ARBA00022692"/>
    </source>
</evidence>
<keyword evidence="10" id="KW-1185">Reference proteome</keyword>
<sequence>MFTRSIRLCRPASHPPCPLAPGPECVLDGSVTPLFVIPLWLDLTAVGIGAVQGAMFAARFRENRLDLLGVAIIGLVIGLGGGLARDLLINQVPAALSSNWYLLTATGAAFVGMLLLRVFTRMNAIIITLDALTIGMFAALGCAKAVAAGLPEVPAVFVGVISAVGGSVVRDMMLNLPIALMHVGSLYAVAAGAGTVFMLAAMHLNVPIVWAAVGCVLITTAVRLLSVRFGWSLPEQRALSSWATWRRRDSDPSGAGAVAATGGPAARADSGWRRWLPRVRR</sequence>
<dbReference type="Proteomes" id="UP000272503">
    <property type="component" value="Unassembled WGS sequence"/>
</dbReference>
<keyword evidence="5 7" id="KW-1133">Transmembrane helix</keyword>
<evidence type="ECO:0000313" key="9">
    <source>
        <dbReference type="EMBL" id="RLP76888.1"/>
    </source>
</evidence>